<dbReference type="InParanoid" id="A0A167NG16"/>
<accession>A0A167NG16</accession>
<evidence type="ECO:0000313" key="1">
    <source>
        <dbReference type="EMBL" id="OAD75809.1"/>
    </source>
</evidence>
<protein>
    <submittedName>
        <fullName evidence="1">Uncharacterized protein</fullName>
    </submittedName>
</protein>
<dbReference type="EMBL" id="KV440976">
    <property type="protein sequence ID" value="OAD75809.1"/>
    <property type="molecule type" value="Genomic_DNA"/>
</dbReference>
<name>A0A167NG16_PHYB8</name>
<dbReference type="VEuPathDB" id="FungiDB:PHYBLDRAFT_59341"/>
<dbReference type="AlphaFoldDB" id="A0A167NG16"/>
<dbReference type="Proteomes" id="UP000077315">
    <property type="component" value="Unassembled WGS sequence"/>
</dbReference>
<proteinExistence type="predicted"/>
<sequence>MQLPNCDKRVSKHIRGWDVRIHKNGMKVWLSGIRDIPLRWPHLYCTFTSNIYTGARYWYRQLCLAFGSLNRSPWDCKTVLYSHVRLDNVHIVLHSREQVYTKIGLSWDDFQAQVTMD</sequence>
<dbReference type="RefSeq" id="XP_018293849.1">
    <property type="nucleotide sequence ID" value="XM_018440476.1"/>
</dbReference>
<reference evidence="2" key="1">
    <citation type="submission" date="2015-06" db="EMBL/GenBank/DDBJ databases">
        <title>Expansion of signal transduction pathways in fungi by whole-genome duplication.</title>
        <authorList>
            <consortium name="DOE Joint Genome Institute"/>
            <person name="Corrochano L.M."/>
            <person name="Kuo A."/>
            <person name="Marcet-Houben M."/>
            <person name="Polaino S."/>
            <person name="Salamov A."/>
            <person name="Villalobos J.M."/>
            <person name="Alvarez M.I."/>
            <person name="Avalos J."/>
            <person name="Benito E.P."/>
            <person name="Benoit I."/>
            <person name="Burger G."/>
            <person name="Camino L.P."/>
            <person name="Canovas D."/>
            <person name="Cerda-Olmedo E."/>
            <person name="Cheng J.-F."/>
            <person name="Dominguez A."/>
            <person name="Elias M."/>
            <person name="Eslava A.P."/>
            <person name="Glaser F."/>
            <person name="Grimwood J."/>
            <person name="Gutierrez G."/>
            <person name="Heitman J."/>
            <person name="Henrissat B."/>
            <person name="Iturriaga E.A."/>
            <person name="Lang B.F."/>
            <person name="Lavin J.L."/>
            <person name="Lee S."/>
            <person name="Li W."/>
            <person name="Lindquist E."/>
            <person name="Lopez-Garcia S."/>
            <person name="Luque E.M."/>
            <person name="Marcos A.T."/>
            <person name="Martin J."/>
            <person name="McCluskey K."/>
            <person name="Medina H.R."/>
            <person name="Miralles-Duran A."/>
            <person name="Miyazaki A."/>
            <person name="Munoz-Torres E."/>
            <person name="Oguiza J.A."/>
            <person name="Ohm R."/>
            <person name="Olmedo M."/>
            <person name="Orejas M."/>
            <person name="Ortiz-Castellanos L."/>
            <person name="Pisabarro A.G."/>
            <person name="Rodriguez-Romero J."/>
            <person name="Ruiz-Herrera J."/>
            <person name="Ruiz-Vazquez R."/>
            <person name="Sanz C."/>
            <person name="Schackwitz W."/>
            <person name="Schmutz J."/>
            <person name="Shahriari M."/>
            <person name="Shelest E."/>
            <person name="Silva-Franco F."/>
            <person name="Soanes D."/>
            <person name="Syed K."/>
            <person name="Tagua V.G."/>
            <person name="Talbot N.J."/>
            <person name="Thon M."/>
            <person name="De vries R.P."/>
            <person name="Wiebenga A."/>
            <person name="Yadav J.S."/>
            <person name="Braun E.L."/>
            <person name="Baker S."/>
            <person name="Garre V."/>
            <person name="Horwitz B."/>
            <person name="Torres-Martinez S."/>
            <person name="Idnurm A."/>
            <person name="Herrera-Estrella A."/>
            <person name="Gabaldon T."/>
            <person name="Grigoriev I.V."/>
        </authorList>
    </citation>
    <scope>NUCLEOTIDE SEQUENCE [LARGE SCALE GENOMIC DNA]</scope>
    <source>
        <strain evidence="2">NRRL 1555(-)</strain>
    </source>
</reference>
<evidence type="ECO:0000313" key="2">
    <source>
        <dbReference type="Proteomes" id="UP000077315"/>
    </source>
</evidence>
<gene>
    <name evidence="1" type="ORF">PHYBLDRAFT_59341</name>
</gene>
<organism evidence="1 2">
    <name type="scientific">Phycomyces blakesleeanus (strain ATCC 8743b / DSM 1359 / FGSC 10004 / NBRC 33097 / NRRL 1555)</name>
    <dbReference type="NCBI Taxonomy" id="763407"/>
    <lineage>
        <taxon>Eukaryota</taxon>
        <taxon>Fungi</taxon>
        <taxon>Fungi incertae sedis</taxon>
        <taxon>Mucoromycota</taxon>
        <taxon>Mucoromycotina</taxon>
        <taxon>Mucoromycetes</taxon>
        <taxon>Mucorales</taxon>
        <taxon>Phycomycetaceae</taxon>
        <taxon>Phycomyces</taxon>
    </lineage>
</organism>
<keyword evidence="2" id="KW-1185">Reference proteome</keyword>
<dbReference type="GeneID" id="29001382"/>